<dbReference type="STRING" id="1042163.BRLA_c037840"/>
<proteinExistence type="predicted"/>
<dbReference type="RefSeq" id="WP_003338746.1">
    <property type="nucleotide sequence ID" value="NZ_CP007806.1"/>
</dbReference>
<organism evidence="1 2">
    <name type="scientific">Brevibacillus laterosporus LMG 15441</name>
    <dbReference type="NCBI Taxonomy" id="1042163"/>
    <lineage>
        <taxon>Bacteria</taxon>
        <taxon>Bacillati</taxon>
        <taxon>Bacillota</taxon>
        <taxon>Bacilli</taxon>
        <taxon>Bacillales</taxon>
        <taxon>Paenibacillaceae</taxon>
        <taxon>Brevibacillus</taxon>
    </lineage>
</organism>
<name>A0A075R899_BRELA</name>
<dbReference type="Proteomes" id="UP000005850">
    <property type="component" value="Chromosome"/>
</dbReference>
<dbReference type="HOGENOM" id="CLU_550608_0_0_9"/>
<dbReference type="eggNOG" id="ENOG5033PZS">
    <property type="taxonomic scope" value="Bacteria"/>
</dbReference>
<evidence type="ECO:0000313" key="1">
    <source>
        <dbReference type="EMBL" id="AIG28084.1"/>
    </source>
</evidence>
<evidence type="ECO:0000313" key="2">
    <source>
        <dbReference type="Proteomes" id="UP000005850"/>
    </source>
</evidence>
<keyword evidence="2" id="KW-1185">Reference proteome</keyword>
<gene>
    <name evidence="1" type="ORF">BRLA_c037840</name>
</gene>
<accession>A0A075R899</accession>
<sequence length="503" mass="58427">MNSPHMLQRYEELRKLAHQTDEWLESKIGSDFWVDGINVFLTIEHEDFVEGLEQFQQQYTYEAEGVTNCLRQLQLYARHSVAQGEFALYQALAVGMTWLSLQEETNGLHFNLPVQITNHSIALLLSPTYLAIWANSYNAGIELFLDVDSTLPTLFRPEHGKIYQNAGSYLRGENLKFPFQNYFHEIAHILLFHDVYQRVLGSEAECRSYWTHIEGCIYALEEQVLSELMEVQADLHVIDDGYGNLQGFEEFAAFRIQLYQGNEDSSLTGDTLRTYVKRGMQLGEGHSQIPDNTVKQTILSTHEVSERELELVDPHCFSFVKALQAHSDWGVKSYARNTLPAFRETVELLPADAYCMKKLEESLQKKPWPDLQALLSSDPFPLLDSKQREQHKQLWKVRELLSRLAEIRGYLEQRSEQLFEQNQHQLSMSYTKIQKALFPLAKQVAGWIMEYETNAESEQQHELRYESVQKEISEILQMVQEEEGQNRLLSFLHVPYSYVLEPN</sequence>
<dbReference type="KEGG" id="blr:BRLA_c037840"/>
<reference evidence="1 2" key="1">
    <citation type="journal article" date="2011" name="J. Bacteriol.">
        <title>Genome sequence of Brevibacillus laterosporus LMG 15441, a pathogen of invertebrates.</title>
        <authorList>
            <person name="Djukic M."/>
            <person name="Poehlein A."/>
            <person name="Thurmer A."/>
            <person name="Daniel R."/>
        </authorList>
    </citation>
    <scope>NUCLEOTIDE SEQUENCE [LARGE SCALE GENOMIC DNA]</scope>
    <source>
        <strain evidence="1 2">LMG 15441</strain>
    </source>
</reference>
<protein>
    <submittedName>
        <fullName evidence="1">Uncharacterized protein</fullName>
    </submittedName>
</protein>
<dbReference type="AlphaFoldDB" id="A0A075R899"/>
<dbReference type="EMBL" id="CP007806">
    <property type="protein sequence ID" value="AIG28084.1"/>
    <property type="molecule type" value="Genomic_DNA"/>
</dbReference>